<keyword evidence="8" id="KW-0862">Zinc</keyword>
<keyword evidence="7" id="KW-0245">EGF-like domain</keyword>
<feature type="disulfide bond" evidence="6">
    <location>
        <begin position="267"/>
        <end position="287"/>
    </location>
</feature>
<dbReference type="InterPro" id="IPR001590">
    <property type="entry name" value="Peptidase_M12B"/>
</dbReference>
<dbReference type="PROSITE" id="PS50026">
    <property type="entry name" value="EGF_3"/>
    <property type="match status" value="1"/>
</dbReference>
<dbReference type="GO" id="GO:0046872">
    <property type="term" value="F:metal ion binding"/>
    <property type="evidence" value="ECO:0007669"/>
    <property type="project" value="UniProtKB-KW"/>
</dbReference>
<dbReference type="PROSITE" id="PS50215">
    <property type="entry name" value="ADAM_MEPRO"/>
    <property type="match status" value="1"/>
</dbReference>
<dbReference type="GO" id="GO:0004222">
    <property type="term" value="F:metalloendopeptidase activity"/>
    <property type="evidence" value="ECO:0007669"/>
    <property type="project" value="InterPro"/>
</dbReference>
<feature type="transmembrane region" description="Helical" evidence="10">
    <location>
        <begin position="468"/>
        <end position="489"/>
    </location>
</feature>
<accession>A0A851MGH0</accession>
<dbReference type="SUPFAM" id="SSF57552">
    <property type="entry name" value="Blood coagulation inhibitor (disintegrin)"/>
    <property type="match status" value="1"/>
</dbReference>
<dbReference type="GO" id="GO:0016020">
    <property type="term" value="C:membrane"/>
    <property type="evidence" value="ECO:0007669"/>
    <property type="project" value="UniProtKB-SubCell"/>
</dbReference>
<keyword evidence="2 10" id="KW-0812">Transmembrane</keyword>
<evidence type="ECO:0000256" key="3">
    <source>
        <dbReference type="ARBA" id="ARBA00022989"/>
    </source>
</evidence>
<evidence type="ECO:0000256" key="4">
    <source>
        <dbReference type="ARBA" id="ARBA00023136"/>
    </source>
</evidence>
<keyword evidence="5 7" id="KW-1015">Disulfide bond</keyword>
<dbReference type="InterPro" id="IPR006586">
    <property type="entry name" value="ADAM_Cys-rich"/>
</dbReference>
<dbReference type="GO" id="GO:0005615">
    <property type="term" value="C:extracellular space"/>
    <property type="evidence" value="ECO:0007669"/>
    <property type="project" value="TreeGrafter"/>
</dbReference>
<evidence type="ECO:0000256" key="10">
    <source>
        <dbReference type="SAM" id="Phobius"/>
    </source>
</evidence>
<dbReference type="FunFam" id="4.10.70.10:FF:000001">
    <property type="entry name" value="Disintegrin and metalloproteinase domain-containing protein 22"/>
    <property type="match status" value="1"/>
</dbReference>
<comment type="subcellular location">
    <subcellularLocation>
        <location evidence="1">Membrane</location>
        <topology evidence="1">Single-pass membrane protein</topology>
    </subcellularLocation>
</comment>
<feature type="domain" description="EGF-like" evidence="11">
    <location>
        <begin position="415"/>
        <end position="447"/>
    </location>
</feature>
<feature type="disulfide bond" evidence="7">
    <location>
        <begin position="437"/>
        <end position="446"/>
    </location>
</feature>
<evidence type="ECO:0000256" key="9">
    <source>
        <dbReference type="SAM" id="MobiDB-lite"/>
    </source>
</evidence>
<dbReference type="SMART" id="SM00050">
    <property type="entry name" value="DISIN"/>
    <property type="match status" value="1"/>
</dbReference>
<proteinExistence type="predicted"/>
<evidence type="ECO:0000259" key="13">
    <source>
        <dbReference type="PROSITE" id="PS50215"/>
    </source>
</evidence>
<evidence type="ECO:0000256" key="1">
    <source>
        <dbReference type="ARBA" id="ARBA00004167"/>
    </source>
</evidence>
<dbReference type="InterPro" id="IPR036436">
    <property type="entry name" value="Disintegrin_dom_sf"/>
</dbReference>
<evidence type="ECO:0000256" key="5">
    <source>
        <dbReference type="ARBA" id="ARBA00023157"/>
    </source>
</evidence>
<sequence length="511" mass="54383">VELVMVVDHAAFQNYLNLQRVHTRTLEIANQVDLFFQPLGVRVALLAVEVWSEGDRIAVGSSARAALERFLRWRREELLPRLPHDNAQLLTGVRFDDVAVGMSTQASMCSPTRSGGVSMDHSVSVLVVASTVAHQLGHNLGMRHDSTGRFCYCSDLQQDRGCIMASPTGLTPGLSFSNCSRQDLERSLQQGQGWCLSNVPEPQRLAGSPTCGNYFLEKNETCDCGLSLECTDLCCNSSSCQLMPEAVCASGDACCQDCQLRRAGHLCREPLGECDLPEFCDGVSPHCPPDTFLQDGQPCASGRARCYGGARATHEEPPVSSSCMATLNARGDERGHCGQLPNGSYIACAQLDAGCGMLQCQRGSTRGDRSGGSCQGTPVPGDEDVSDAAMVLPGTTCGPGKMCLHHRCQDVSMLGDQQCQSKCHGHGVCNNHGHCHCERGWAPPTCESPGMGGSQDSGPAGLERGGSALPTALLVSALLGLALALGLCCARRAGLHKHLCQLSKGTSCQYR</sequence>
<dbReference type="CDD" id="cd04269">
    <property type="entry name" value="ZnMc_adamalysin_II_like"/>
    <property type="match status" value="1"/>
</dbReference>
<dbReference type="GO" id="GO:0007229">
    <property type="term" value="P:integrin-mediated signaling pathway"/>
    <property type="evidence" value="ECO:0007669"/>
    <property type="project" value="TreeGrafter"/>
</dbReference>
<evidence type="ECO:0000256" key="8">
    <source>
        <dbReference type="PROSITE-ProRule" id="PRU00276"/>
    </source>
</evidence>
<dbReference type="InterPro" id="IPR024079">
    <property type="entry name" value="MetalloPept_cat_dom_sf"/>
</dbReference>
<evidence type="ECO:0000259" key="11">
    <source>
        <dbReference type="PROSITE" id="PS50026"/>
    </source>
</evidence>
<dbReference type="InterPro" id="IPR000742">
    <property type="entry name" value="EGF"/>
</dbReference>
<keyword evidence="3 10" id="KW-1133">Transmembrane helix</keyword>
<dbReference type="OrthoDB" id="5951731at2759"/>
<name>A0A851MGH0_9DEND</name>
<evidence type="ECO:0000256" key="7">
    <source>
        <dbReference type="PROSITE-ProRule" id="PRU00076"/>
    </source>
</evidence>
<organism evidence="14 15">
    <name type="scientific">Campylorhamphus procurvoides</name>
    <dbReference type="NCBI Taxonomy" id="190295"/>
    <lineage>
        <taxon>Eukaryota</taxon>
        <taxon>Metazoa</taxon>
        <taxon>Chordata</taxon>
        <taxon>Craniata</taxon>
        <taxon>Vertebrata</taxon>
        <taxon>Euteleostomi</taxon>
        <taxon>Archelosauria</taxon>
        <taxon>Archosauria</taxon>
        <taxon>Dinosauria</taxon>
        <taxon>Saurischia</taxon>
        <taxon>Theropoda</taxon>
        <taxon>Coelurosauria</taxon>
        <taxon>Aves</taxon>
        <taxon>Neognathae</taxon>
        <taxon>Neoaves</taxon>
        <taxon>Telluraves</taxon>
        <taxon>Australaves</taxon>
        <taxon>Passeriformes</taxon>
        <taxon>Dendrocolaptidae</taxon>
        <taxon>Campylorhamphus</taxon>
    </lineage>
</organism>
<reference evidence="14" key="1">
    <citation type="submission" date="2019-09" db="EMBL/GenBank/DDBJ databases">
        <title>Bird 10,000 Genomes (B10K) Project - Family phase.</title>
        <authorList>
            <person name="Zhang G."/>
        </authorList>
    </citation>
    <scope>NUCLEOTIDE SEQUENCE</scope>
    <source>
        <strain evidence="14">B10K-DU-001-09</strain>
        <tissue evidence="14">Muscle</tissue>
    </source>
</reference>
<dbReference type="EMBL" id="WBMV01004482">
    <property type="protein sequence ID" value="NXC30189.1"/>
    <property type="molecule type" value="Genomic_DNA"/>
</dbReference>
<dbReference type="GO" id="GO:0045087">
    <property type="term" value="P:innate immune response"/>
    <property type="evidence" value="ECO:0007669"/>
    <property type="project" value="TreeGrafter"/>
</dbReference>
<evidence type="ECO:0000313" key="14">
    <source>
        <dbReference type="EMBL" id="NXC30189.1"/>
    </source>
</evidence>
<dbReference type="PROSITE" id="PS01186">
    <property type="entry name" value="EGF_2"/>
    <property type="match status" value="1"/>
</dbReference>
<comment type="caution">
    <text evidence="7">Lacks conserved residue(s) required for the propagation of feature annotation.</text>
</comment>
<feature type="binding site" evidence="8">
    <location>
        <position position="134"/>
    </location>
    <ligand>
        <name>Zn(2+)</name>
        <dbReference type="ChEBI" id="CHEBI:29105"/>
        <note>catalytic</note>
    </ligand>
</feature>
<dbReference type="Gene3D" id="3.40.390.10">
    <property type="entry name" value="Collagenase (Catalytic Domain)"/>
    <property type="match status" value="1"/>
</dbReference>
<dbReference type="SMART" id="SM00608">
    <property type="entry name" value="ACR"/>
    <property type="match status" value="1"/>
</dbReference>
<feature type="binding site" evidence="8">
    <location>
        <position position="138"/>
    </location>
    <ligand>
        <name>Zn(2+)</name>
        <dbReference type="ChEBI" id="CHEBI:29105"/>
        <note>catalytic</note>
    </ligand>
</feature>
<keyword evidence="8" id="KW-0479">Metal-binding</keyword>
<dbReference type="PANTHER" id="PTHR11905:SF130">
    <property type="entry name" value="DISINTEGRIN AND METALLOPROTEINASE DOMAIN-CONTAINING PROTEIN 15"/>
    <property type="match status" value="1"/>
</dbReference>
<dbReference type="PROSITE" id="PS50214">
    <property type="entry name" value="DISINTEGRIN_2"/>
    <property type="match status" value="1"/>
</dbReference>
<gene>
    <name evidence="14" type="primary">Adam15</name>
    <name evidence="14" type="ORF">CAMPRO_R12623</name>
</gene>
<feature type="region of interest" description="Disordered" evidence="9">
    <location>
        <begin position="364"/>
        <end position="387"/>
    </location>
</feature>
<feature type="non-terminal residue" evidence="14">
    <location>
        <position position="1"/>
    </location>
</feature>
<feature type="disulfide bond" evidence="7">
    <location>
        <begin position="419"/>
        <end position="429"/>
    </location>
</feature>
<dbReference type="FunFam" id="3.40.390.10:FF:000002">
    <property type="entry name" value="Disintegrin and metalloproteinase domain-containing protein 22"/>
    <property type="match status" value="1"/>
</dbReference>
<dbReference type="InterPro" id="IPR034027">
    <property type="entry name" value="Reprolysin_adamalysin"/>
</dbReference>
<feature type="domain" description="Peptidase M12B" evidence="13">
    <location>
        <begin position="1"/>
        <end position="200"/>
    </location>
</feature>
<dbReference type="InterPro" id="IPR001762">
    <property type="entry name" value="Disintegrin_dom"/>
</dbReference>
<dbReference type="Pfam" id="PF08516">
    <property type="entry name" value="ADAM_CR"/>
    <property type="match status" value="1"/>
</dbReference>
<dbReference type="GO" id="GO:0006508">
    <property type="term" value="P:proteolysis"/>
    <property type="evidence" value="ECO:0007669"/>
    <property type="project" value="InterPro"/>
</dbReference>
<dbReference type="AlphaFoldDB" id="A0A851MGH0"/>
<protein>
    <submittedName>
        <fullName evidence="14">ADA15 protein</fullName>
    </submittedName>
</protein>
<dbReference type="Proteomes" id="UP000614027">
    <property type="component" value="Unassembled WGS sequence"/>
</dbReference>
<feature type="non-terminal residue" evidence="14">
    <location>
        <position position="511"/>
    </location>
</feature>
<dbReference type="Pfam" id="PF00200">
    <property type="entry name" value="Disintegrin"/>
    <property type="match status" value="1"/>
</dbReference>
<evidence type="ECO:0000313" key="15">
    <source>
        <dbReference type="Proteomes" id="UP000614027"/>
    </source>
</evidence>
<dbReference type="Pfam" id="PF01421">
    <property type="entry name" value="Reprolysin"/>
    <property type="match status" value="1"/>
</dbReference>
<keyword evidence="15" id="KW-1185">Reference proteome</keyword>
<evidence type="ECO:0000256" key="6">
    <source>
        <dbReference type="PROSITE-ProRule" id="PRU00068"/>
    </source>
</evidence>
<dbReference type="Gene3D" id="4.10.70.10">
    <property type="entry name" value="Disintegrin domain"/>
    <property type="match status" value="1"/>
</dbReference>
<evidence type="ECO:0000256" key="2">
    <source>
        <dbReference type="ARBA" id="ARBA00022692"/>
    </source>
</evidence>
<feature type="binding site" evidence="8">
    <location>
        <position position="144"/>
    </location>
    <ligand>
        <name>Zn(2+)</name>
        <dbReference type="ChEBI" id="CHEBI:29105"/>
        <note>catalytic</note>
    </ligand>
</feature>
<dbReference type="GO" id="GO:0005178">
    <property type="term" value="F:integrin binding"/>
    <property type="evidence" value="ECO:0007669"/>
    <property type="project" value="TreeGrafter"/>
</dbReference>
<comment type="caution">
    <text evidence="14">The sequence shown here is derived from an EMBL/GenBank/DDBJ whole genome shotgun (WGS) entry which is preliminary data.</text>
</comment>
<dbReference type="PANTHER" id="PTHR11905">
    <property type="entry name" value="ADAM A DISINTEGRIN AND METALLOPROTEASE DOMAIN"/>
    <property type="match status" value="1"/>
</dbReference>
<feature type="domain" description="Disintegrin" evidence="12">
    <location>
        <begin position="208"/>
        <end position="295"/>
    </location>
</feature>
<evidence type="ECO:0000259" key="12">
    <source>
        <dbReference type="PROSITE" id="PS50214"/>
    </source>
</evidence>
<dbReference type="SUPFAM" id="SSF55486">
    <property type="entry name" value="Metalloproteases ('zincins'), catalytic domain"/>
    <property type="match status" value="1"/>
</dbReference>
<keyword evidence="4 10" id="KW-0472">Membrane</keyword>